<accession>A0A381E232</accession>
<reference evidence="7 8" key="1">
    <citation type="submission" date="2018-06" db="EMBL/GenBank/DDBJ databases">
        <authorList>
            <consortium name="Pathogen Informatics"/>
            <person name="Doyle S."/>
        </authorList>
    </citation>
    <scope>NUCLEOTIDE SEQUENCE [LARGE SCALE GENOMIC DNA]</scope>
    <source>
        <strain evidence="7 8">NCTC13294</strain>
    </source>
</reference>
<dbReference type="EMBL" id="UFUW01000001">
    <property type="protein sequence ID" value="SUX19924.1"/>
    <property type="molecule type" value="Genomic_DNA"/>
</dbReference>
<dbReference type="Pfam" id="PF04357">
    <property type="entry name" value="TamB"/>
    <property type="match status" value="1"/>
</dbReference>
<protein>
    <submittedName>
        <fullName evidence="7">Family of uncharacterized function (DUF490)</fullName>
    </submittedName>
</protein>
<comment type="subcellular location">
    <subcellularLocation>
        <location evidence="1">Membrane</location>
        <topology evidence="1">Single-pass membrane protein</topology>
    </subcellularLocation>
</comment>
<organism evidence="7 8">
    <name type="scientific">Cardiobacterium valvarum</name>
    <dbReference type="NCBI Taxonomy" id="194702"/>
    <lineage>
        <taxon>Bacteria</taxon>
        <taxon>Pseudomonadati</taxon>
        <taxon>Pseudomonadota</taxon>
        <taxon>Gammaproteobacteria</taxon>
        <taxon>Cardiobacteriales</taxon>
        <taxon>Cardiobacteriaceae</taxon>
        <taxon>Cardiobacterium</taxon>
    </lineage>
</organism>
<evidence type="ECO:0000259" key="6">
    <source>
        <dbReference type="Pfam" id="PF04357"/>
    </source>
</evidence>
<sequence length="1394" mass="149587">MTTPTTADQAPVSAPRRPRRWRRLVKRILLTLITLLLLILALAYWLLGIASGYRQLPKLINHLTPYTLTYDQLDGALLGSQRWQNLHLSGGGLDIRAAELYLDLRASELLHGNIHLAEVALSDATITLPPASDAPKPASTGEPATIPAQLPAIDLPVDLNIDQLRLANITLNQQQKPILHIESADLAAAYRDSTLTTRGNAHTDKGSFDLDASLTTRDDYPITLKLSGDTPLTTPPQTLTLDWQQSLLKPRLSLALGGMASGSIDFDGNIDLEARRLHSTLAWHNLAYEEHRSHGSLDLNGTFDTLSATLDADYSHPGTPPAHLTLNTDIHGAALKNTRLNLAALGGRAEYSGDADFSGSPAWHGTLTIRDIDSKKHNTALDLQLDGDIRTHGGDGHAALTIESLKGRWQNHPVSGSGSLDYDGNTLTARDLQLALAGNSVRANGSAAPERADLDLNLTVPALERLVPIVAGDIQARVHLGGNLLAPTINGDLNWRNLTVGDKQNPITYSKQGSAHAEGPFNRLAVTVNGDARGRHYPPLTLKGTATLDPLHRVENIDFDIRSLQGKIHLTGSSDYLPHVAWDARATAENLHPGDWPLLKTLQNSSLSAELASKGGYRDNKTTLTASINKLRGNWRKQPLSGNAAIKLDGQNLDLDTLDLRLGDNQLTASGKLHGSDLDLNYSADGKQLAALYPGLGGNLRGKGKLSGKLANPAIQSQLSGQNLAWGVHKIASLQADINTAHQKNGAYHNRIQLGGVQTGGQRWQNIQLTTDGTYQNHRLNLATTGGEANLKLAMQGGFSAADQWRGDLSTLELAAYDNTLRLQHRAALELGAKNLAVRDLCLADQYSSLCLDLKHDKQTELAYRIREINPKSLGKHLPDSVSLNTVLTGNGNLTRSASGQIRGDADLQLKPGNITIRAKGQPPLNLPLKTARLATRFTDKQAESTLTIDMGDNGHINGHARISDYRRQNLSGDISLNLPDIGKYRNFIPKASELKGRINGTLNLGGTVSAPVASGSLQLEGGSLKIPEYATELNNIRLKLSAARSGQIDINGNIGTPDGNLDTTGTLNLAPTRLDLRLNGHNMLIANSKKMQITISPDFKIRIDPADGIDVQGKIHVPKANISIPDTSGGVDISKDVVVLGEGESKEEAAKKRLAAPPPVPFKADIAVTLGDKVYFKNKDVNIRLKGGITIIERPKRPLTAKGTIEVASGIYQLYGQELDIKHGRATYSGGSIANPTIDVLALRNIDNKDIQVGASVTGAADRLRLKLTSTPKMPDSAILSYLLFGKSPDGTMDNEALLQTAAGLSLGGVLPGGSIGKQTGLDVFDLGVSGLKAGKYLTSDIYVGMKSNFFTGVTEFIARYQINKRFSVEGSAGAGSKSGGNAIDFLYEFEKD</sequence>
<evidence type="ECO:0000256" key="1">
    <source>
        <dbReference type="ARBA" id="ARBA00004167"/>
    </source>
</evidence>
<evidence type="ECO:0000313" key="8">
    <source>
        <dbReference type="Proteomes" id="UP000254572"/>
    </source>
</evidence>
<feature type="transmembrane region" description="Helical" evidence="5">
    <location>
        <begin position="28"/>
        <end position="47"/>
    </location>
</feature>
<evidence type="ECO:0000256" key="4">
    <source>
        <dbReference type="ARBA" id="ARBA00023136"/>
    </source>
</evidence>
<dbReference type="GO" id="GO:0009306">
    <property type="term" value="P:protein secretion"/>
    <property type="evidence" value="ECO:0007669"/>
    <property type="project" value="InterPro"/>
</dbReference>
<gene>
    <name evidence="7" type="ORF">NCTC13294_00629</name>
</gene>
<keyword evidence="4 5" id="KW-0472">Membrane</keyword>
<evidence type="ECO:0000256" key="3">
    <source>
        <dbReference type="ARBA" id="ARBA00022989"/>
    </source>
</evidence>
<evidence type="ECO:0000256" key="5">
    <source>
        <dbReference type="SAM" id="Phobius"/>
    </source>
</evidence>
<evidence type="ECO:0000256" key="2">
    <source>
        <dbReference type="ARBA" id="ARBA00022692"/>
    </source>
</evidence>
<name>A0A381E232_9GAMM</name>
<dbReference type="GO" id="GO:0097347">
    <property type="term" value="C:TAM protein secretion complex"/>
    <property type="evidence" value="ECO:0007669"/>
    <property type="project" value="TreeGrafter"/>
</dbReference>
<evidence type="ECO:0000313" key="7">
    <source>
        <dbReference type="EMBL" id="SUX19924.1"/>
    </source>
</evidence>
<keyword evidence="3 5" id="KW-1133">Transmembrane helix</keyword>
<dbReference type="PANTHER" id="PTHR36985">
    <property type="entry name" value="TRANSLOCATION AND ASSEMBLY MODULE SUBUNIT TAMB"/>
    <property type="match status" value="1"/>
</dbReference>
<keyword evidence="2 5" id="KW-0812">Transmembrane</keyword>
<dbReference type="GO" id="GO:0005886">
    <property type="term" value="C:plasma membrane"/>
    <property type="evidence" value="ECO:0007669"/>
    <property type="project" value="InterPro"/>
</dbReference>
<proteinExistence type="predicted"/>
<dbReference type="OrthoDB" id="5555605at2"/>
<dbReference type="RefSeq" id="WP_115610890.1">
    <property type="nucleotide sequence ID" value="NZ_JBHLZC010000001.1"/>
</dbReference>
<dbReference type="PANTHER" id="PTHR36985:SF1">
    <property type="entry name" value="TRANSLOCATION AND ASSEMBLY MODULE SUBUNIT TAMB"/>
    <property type="match status" value="1"/>
</dbReference>
<feature type="domain" description="Translocation and assembly module TamB C-terminal" evidence="6">
    <location>
        <begin position="1045"/>
        <end position="1392"/>
    </location>
</feature>
<dbReference type="Proteomes" id="UP000254572">
    <property type="component" value="Unassembled WGS sequence"/>
</dbReference>
<keyword evidence="8" id="KW-1185">Reference proteome</keyword>
<dbReference type="InterPro" id="IPR007452">
    <property type="entry name" value="TamB_C"/>
</dbReference>